<evidence type="ECO:0000256" key="1">
    <source>
        <dbReference type="SAM" id="MobiDB-lite"/>
    </source>
</evidence>
<dbReference type="EMBL" id="MT024867">
    <property type="protein sequence ID" value="QIN94309.1"/>
    <property type="molecule type" value="Genomic_DNA"/>
</dbReference>
<dbReference type="Proteomes" id="UP000501086">
    <property type="component" value="Segment"/>
</dbReference>
<keyword evidence="2" id="KW-0645">Protease</keyword>
<evidence type="ECO:0000313" key="2">
    <source>
        <dbReference type="EMBL" id="QIN94309.1"/>
    </source>
</evidence>
<sequence>MTEPIRLYGDLTAANDDGSLSFKLLPFGEPGMTNKGKLTVKGPGVIKLPSDPSTVHANFEHDFKRPLGKAVALEERQDAIYARFMPADTTAGRDWREEAKEGLRRGISVELNSPVVRNGELLAGELYGAGAVVKPAYPSAQLVTAAEVEDTGDLASALDDAAAAIARAKDTLKPDEEDPAGDPPPPPSDKPVTASSTDKETPAMSKPAVPPLFASSTDKDASKTEYSAGALYAALSAPEENKDLLAAFSTVAKTTNFDIYSQPQYVGEITAAAPYQRRYTDLVRNTPLTSMKVKGWKFVQDKTPIVDDYAGNFAEIPSRAVEITPVEFNAGRVAGGNKVDRIHHDFPDAGFWSGYLRESTADYDRKTDNKVKAMLLAGATPVLKGAAVAGVAPGWSKLVDGILSIWTDYQPNFALIGADLYREMLLTTDKDKLAFLNASLGWTEGDVNGFQFRPIPDAGKVIVGSKDSAELQELPGLIRVSALDVSHAATDEGVYGYNGTWVRDARALVSVVDALV</sequence>
<keyword evidence="2" id="KW-0378">Hydrolase</keyword>
<dbReference type="GO" id="GO:0008233">
    <property type="term" value="F:peptidase activity"/>
    <property type="evidence" value="ECO:0007669"/>
    <property type="project" value="UniProtKB-KW"/>
</dbReference>
<keyword evidence="3" id="KW-1185">Reference proteome</keyword>
<name>A0A6G8R281_9CAUD</name>
<dbReference type="GeneID" id="80090772"/>
<dbReference type="KEGG" id="vg:80090772"/>
<gene>
    <name evidence="2" type="primary">5</name>
    <name evidence="2" type="ORF">SEA_BLUEFEATHER_5</name>
</gene>
<proteinExistence type="predicted"/>
<organism evidence="2 3">
    <name type="scientific">Arthrobacter phage BlueFeather</name>
    <dbReference type="NCBI Taxonomy" id="2713258"/>
    <lineage>
        <taxon>Viruses</taxon>
        <taxon>Duplodnaviria</taxon>
        <taxon>Heunggongvirae</taxon>
        <taxon>Uroviricota</taxon>
        <taxon>Caudoviricetes</taxon>
        <taxon>Caudoviricetes incertae sedis</taxon>
        <taxon>Bluefeathervirus</taxon>
        <taxon>Bluefeathervirus bluefeather</taxon>
    </lineage>
</organism>
<accession>A0A6G8R281</accession>
<dbReference type="RefSeq" id="YP_010761524.1">
    <property type="nucleotide sequence ID" value="NC_073598.1"/>
</dbReference>
<reference evidence="2 3" key="1">
    <citation type="submission" date="2020-02" db="EMBL/GenBank/DDBJ databases">
        <authorList>
            <person name="Demo S.M."/>
            <person name="Guardino K.C."/>
            <person name="Hobbs B.M."/>
            <person name="Hoh K.J."/>
            <person name="Lee E."/>
            <person name="Vuong I.K."/>
            <person name="Kapinos A."/>
            <person name="Freise A.C."/>
            <person name="Reddi K."/>
            <person name="Moberg-Parker J."/>
            <person name="Garlena R.A."/>
            <person name="Russell D.A."/>
            <person name="Pope W.H."/>
            <person name="Jacobs-Sera D."/>
            <person name="Hatfull G.F."/>
        </authorList>
    </citation>
    <scope>NUCLEOTIDE SEQUENCE [LARGE SCALE GENOMIC DNA]</scope>
</reference>
<dbReference type="GO" id="GO:0006508">
    <property type="term" value="P:proteolysis"/>
    <property type="evidence" value="ECO:0007669"/>
    <property type="project" value="UniProtKB-KW"/>
</dbReference>
<feature type="region of interest" description="Disordered" evidence="1">
    <location>
        <begin position="171"/>
        <end position="220"/>
    </location>
</feature>
<protein>
    <submittedName>
        <fullName evidence="2">Major capsid and protease fusion protein</fullName>
    </submittedName>
</protein>
<evidence type="ECO:0000313" key="3">
    <source>
        <dbReference type="Proteomes" id="UP000501086"/>
    </source>
</evidence>